<dbReference type="GO" id="GO:0004519">
    <property type="term" value="F:endonuclease activity"/>
    <property type="evidence" value="ECO:0007669"/>
    <property type="project" value="UniProtKB-KW"/>
</dbReference>
<dbReference type="SUPFAM" id="SSF56219">
    <property type="entry name" value="DNase I-like"/>
    <property type="match status" value="1"/>
</dbReference>
<feature type="domain" description="Endonuclease/exonuclease/phosphatase" evidence="2">
    <location>
        <begin position="5"/>
        <end position="315"/>
    </location>
</feature>
<evidence type="ECO:0000256" key="1">
    <source>
        <dbReference type="SAM" id="MobiDB-lite"/>
    </source>
</evidence>
<keyword evidence="3" id="KW-0255">Endonuclease</keyword>
<dbReference type="PANTHER" id="PTHR14859">
    <property type="entry name" value="CALCOFLUOR WHITE HYPERSENSITIVE PROTEIN PRECURSOR"/>
    <property type="match status" value="1"/>
</dbReference>
<evidence type="ECO:0000259" key="2">
    <source>
        <dbReference type="Pfam" id="PF03372"/>
    </source>
</evidence>
<evidence type="ECO:0000313" key="3">
    <source>
        <dbReference type="EMBL" id="PHP53088.1"/>
    </source>
</evidence>
<dbReference type="EMBL" id="MTPX02000032">
    <property type="protein sequence ID" value="PHP53088.1"/>
    <property type="molecule type" value="Genomic_DNA"/>
</dbReference>
<evidence type="ECO:0000313" key="4">
    <source>
        <dbReference type="Proteomes" id="UP000194577"/>
    </source>
</evidence>
<name>A0ABX4MD67_9ACTO</name>
<sequence>MLRVLTLNLQHGQPGVGAGDGTAASGSLAGADIRDPAIARAVLAALAEQIAELGPDVVALQEVDLGQARSGRLDQAGVLAELLGWRYHRFAAAYAGPVAGLRRRPLRAALTDPADDVLGPARAVLGQGPVGFGNALLSRYPIGTWRVMRLGRGPASLVRRGNPIDPRSYRLFTATARNLLAAGLELPEHALPGVGVLNVGVTHLATRTDTACRQLGAAWDALAALPGPHLLAGDFNLPTEQVAALGVARMLGDGPTFPAARPTRRIDHFLTDPRPAAAAATPPPAAESAGGIGPAPGESLRAVGGGTRTFVVSDHAGTWIDLEPVG</sequence>
<dbReference type="PANTHER" id="PTHR14859:SF1">
    <property type="entry name" value="PGAP2-INTERACTING PROTEIN"/>
    <property type="match status" value="1"/>
</dbReference>
<gene>
    <name evidence="3" type="ORF">BW737_005085</name>
</gene>
<keyword evidence="4" id="KW-1185">Reference proteome</keyword>
<accession>A0ABX4MD67</accession>
<feature type="region of interest" description="Disordered" evidence="1">
    <location>
        <begin position="274"/>
        <end position="300"/>
    </location>
</feature>
<comment type="caution">
    <text evidence="3">The sequence shown here is derived from an EMBL/GenBank/DDBJ whole genome shotgun (WGS) entry which is preliminary data.</text>
</comment>
<reference evidence="3 4" key="1">
    <citation type="submission" date="2017-10" db="EMBL/GenBank/DDBJ databases">
        <title>Draft genome sequence of cellulolytic Actinomyces sp CtC72 isolated from cattle rumen fluid.</title>
        <authorList>
            <person name="Joshi A.J."/>
            <person name="Vasudevan G."/>
            <person name="Lanjekar V.B."/>
            <person name="Hivarkar S."/>
            <person name="Engineer A."/>
            <person name="Pore S.D."/>
            <person name="Dhakephalkar P.K."/>
            <person name="Dagar S."/>
        </authorList>
    </citation>
    <scope>NUCLEOTIDE SEQUENCE [LARGE SCALE GENOMIC DNA]</scope>
    <source>
        <strain evidence="4">CtC72</strain>
    </source>
</reference>
<dbReference type="Pfam" id="PF03372">
    <property type="entry name" value="Exo_endo_phos"/>
    <property type="match status" value="1"/>
</dbReference>
<proteinExistence type="predicted"/>
<dbReference type="Proteomes" id="UP000194577">
    <property type="component" value="Unassembled WGS sequence"/>
</dbReference>
<dbReference type="Gene3D" id="3.60.10.10">
    <property type="entry name" value="Endonuclease/exonuclease/phosphatase"/>
    <property type="match status" value="1"/>
</dbReference>
<dbReference type="InterPro" id="IPR051916">
    <property type="entry name" value="GPI-anchor_lipid_remodeler"/>
</dbReference>
<dbReference type="InterPro" id="IPR005135">
    <property type="entry name" value="Endo/exonuclease/phosphatase"/>
</dbReference>
<dbReference type="RefSeq" id="WP_086615452.1">
    <property type="nucleotide sequence ID" value="NZ_MTPX02000032.1"/>
</dbReference>
<dbReference type="InterPro" id="IPR036691">
    <property type="entry name" value="Endo/exonu/phosph_ase_sf"/>
</dbReference>
<keyword evidence="3" id="KW-0378">Hydrolase</keyword>
<keyword evidence="3" id="KW-0540">Nuclease</keyword>
<protein>
    <submittedName>
        <fullName evidence="3">Endonuclease</fullName>
    </submittedName>
</protein>
<organism evidence="3 4">
    <name type="scientific">Actinomyces ruminis</name>
    <dbReference type="NCBI Taxonomy" id="1937003"/>
    <lineage>
        <taxon>Bacteria</taxon>
        <taxon>Bacillati</taxon>
        <taxon>Actinomycetota</taxon>
        <taxon>Actinomycetes</taxon>
        <taxon>Actinomycetales</taxon>
        <taxon>Actinomycetaceae</taxon>
        <taxon>Actinomyces</taxon>
    </lineage>
</organism>